<accession>A0A1P8UR35</accession>
<evidence type="ECO:0000313" key="2">
    <source>
        <dbReference type="EMBL" id="APZ51806.1"/>
    </source>
</evidence>
<dbReference type="SUPFAM" id="SSF159664">
    <property type="entry name" value="CobE/GbiG C-terminal domain-like"/>
    <property type="match status" value="1"/>
</dbReference>
<dbReference type="GO" id="GO:0043779">
    <property type="term" value="F:cobalt-precorrin-5A acetaldehyde-lyase activity"/>
    <property type="evidence" value="ECO:0007669"/>
    <property type="project" value="UniProtKB-EC"/>
</dbReference>
<sequence length="122" mass="12421">MIVAGFGFRGAATPESLRDAYDRARAGDTATRIATAADKAESPAFRAFAQSLGLPVVPVPPQRLTHQATLTRSAASQTARGTGSVAEAAALAAAGPQARLVGARAISEDRLATCALAWGETT</sequence>
<keyword evidence="3" id="KW-1185">Reference proteome</keyword>
<evidence type="ECO:0000259" key="1">
    <source>
        <dbReference type="Pfam" id="PF01890"/>
    </source>
</evidence>
<gene>
    <name evidence="2" type="ORF">Ga0080574_TMP1472</name>
</gene>
<keyword evidence="2" id="KW-0378">Hydrolase</keyword>
<protein>
    <submittedName>
        <fullName evidence="2">Cobalt-precorrin 5A hydrolase</fullName>
        <ecNumber evidence="2">3.7.1.12</ecNumber>
    </submittedName>
</protein>
<proteinExistence type="predicted"/>
<dbReference type="Pfam" id="PF01890">
    <property type="entry name" value="CbiG_C"/>
    <property type="match status" value="1"/>
</dbReference>
<dbReference type="InterPro" id="IPR002750">
    <property type="entry name" value="CobE/GbiG_C"/>
</dbReference>
<feature type="domain" description="CobE/GbiG C-terminal" evidence="1">
    <location>
        <begin position="2"/>
        <end position="117"/>
    </location>
</feature>
<dbReference type="STRING" id="1250539.Ga0080574_TMP1472"/>
<name>A0A1P8UR35_9RHOB</name>
<dbReference type="GO" id="GO:0009236">
    <property type="term" value="P:cobalamin biosynthetic process"/>
    <property type="evidence" value="ECO:0007669"/>
    <property type="project" value="InterPro"/>
</dbReference>
<dbReference type="RefSeq" id="WP_076696624.1">
    <property type="nucleotide sequence ID" value="NZ_CP015093.1"/>
</dbReference>
<reference evidence="2 3" key="1">
    <citation type="submission" date="2016-04" db="EMBL/GenBank/DDBJ databases">
        <title>Deep-sea bacteria in the southern Pacific.</title>
        <authorList>
            <person name="Tang K."/>
        </authorList>
    </citation>
    <scope>NUCLEOTIDE SEQUENCE [LARGE SCALE GENOMIC DNA]</scope>
    <source>
        <strain evidence="2 3">JLT2014</strain>
    </source>
</reference>
<dbReference type="OrthoDB" id="7475241at2"/>
<dbReference type="EMBL" id="CP015093">
    <property type="protein sequence ID" value="APZ51806.1"/>
    <property type="molecule type" value="Genomic_DNA"/>
</dbReference>
<organism evidence="2 3">
    <name type="scientific">Salipiger abyssi</name>
    <dbReference type="NCBI Taxonomy" id="1250539"/>
    <lineage>
        <taxon>Bacteria</taxon>
        <taxon>Pseudomonadati</taxon>
        <taxon>Pseudomonadota</taxon>
        <taxon>Alphaproteobacteria</taxon>
        <taxon>Rhodobacterales</taxon>
        <taxon>Roseobacteraceae</taxon>
        <taxon>Salipiger</taxon>
    </lineage>
</organism>
<dbReference type="EC" id="3.7.1.12" evidence="2"/>
<dbReference type="AlphaFoldDB" id="A0A1P8UR35"/>
<evidence type="ECO:0000313" key="3">
    <source>
        <dbReference type="Proteomes" id="UP000187059"/>
    </source>
</evidence>
<dbReference type="Gene3D" id="3.30.420.180">
    <property type="entry name" value="CobE/GbiG C-terminal domain"/>
    <property type="match status" value="1"/>
</dbReference>
<dbReference type="KEGG" id="paby:Ga0080574_TMP1472"/>
<dbReference type="InterPro" id="IPR036518">
    <property type="entry name" value="CobE/GbiG_C_sf"/>
</dbReference>
<dbReference type="Proteomes" id="UP000187059">
    <property type="component" value="Chromosome"/>
</dbReference>